<reference evidence="1" key="1">
    <citation type="submission" date="2018-04" db="EMBL/GenBank/DDBJ databases">
        <title>Transcriptome of Schizaphis graminum biotype I.</title>
        <authorList>
            <person name="Scully E.D."/>
            <person name="Geib S.M."/>
            <person name="Palmer N.A."/>
            <person name="Koch K."/>
            <person name="Bradshaw J."/>
            <person name="Heng-Moss T."/>
            <person name="Sarath G."/>
        </authorList>
    </citation>
    <scope>NUCLEOTIDE SEQUENCE</scope>
</reference>
<gene>
    <name evidence="1" type="ORF">g.58785</name>
</gene>
<sequence>MVMFSPYIYAAAHTQNSKYSSWTIRLKCDCNTYSRNANNKINIYIYYMYLLVKTTGRKKNIIVKTYKFQLCFDKRSKYMPAHEERCVMHYCNITKWVSYYTKSNKTISKKINNKTIALYFAPHMCHAEKMLQRR</sequence>
<dbReference type="AlphaFoldDB" id="A0A2S2NFI4"/>
<protein>
    <submittedName>
        <fullName evidence="1">Uncharacterized protein</fullName>
    </submittedName>
</protein>
<proteinExistence type="predicted"/>
<organism evidence="1">
    <name type="scientific">Schizaphis graminum</name>
    <name type="common">Green bug aphid</name>
    <dbReference type="NCBI Taxonomy" id="13262"/>
    <lineage>
        <taxon>Eukaryota</taxon>
        <taxon>Metazoa</taxon>
        <taxon>Ecdysozoa</taxon>
        <taxon>Arthropoda</taxon>
        <taxon>Hexapoda</taxon>
        <taxon>Insecta</taxon>
        <taxon>Pterygota</taxon>
        <taxon>Neoptera</taxon>
        <taxon>Paraneoptera</taxon>
        <taxon>Hemiptera</taxon>
        <taxon>Sternorrhyncha</taxon>
        <taxon>Aphidomorpha</taxon>
        <taxon>Aphidoidea</taxon>
        <taxon>Aphididae</taxon>
        <taxon>Aphidini</taxon>
        <taxon>Schizaphis</taxon>
    </lineage>
</organism>
<dbReference type="EMBL" id="GGMR01002917">
    <property type="protein sequence ID" value="MBY15536.1"/>
    <property type="molecule type" value="Transcribed_RNA"/>
</dbReference>
<accession>A0A2S2NFI4</accession>
<name>A0A2S2NFI4_SCHGA</name>
<evidence type="ECO:0000313" key="1">
    <source>
        <dbReference type="EMBL" id="MBY15536.1"/>
    </source>
</evidence>